<protein>
    <recommendedName>
        <fullName evidence="8">MIB/HERC2 domain-containing protein</fullName>
    </recommendedName>
</protein>
<dbReference type="OrthoDB" id="2122982at2759"/>
<dbReference type="InterPro" id="IPR037252">
    <property type="entry name" value="Mib_Herc2_sf"/>
</dbReference>
<dbReference type="PANTHER" id="PTHR24202:SF4">
    <property type="entry name" value="E3 UBIQUITIN-PROTEIN LIGASE MIB2-RELATED"/>
    <property type="match status" value="1"/>
</dbReference>
<dbReference type="EnsemblMetazoa" id="MDOA002984-RA">
    <property type="protein sequence ID" value="MDOA002984-PA"/>
    <property type="gene ID" value="MDOA002984"/>
</dbReference>
<dbReference type="Gene3D" id="2.30.30.40">
    <property type="entry name" value="SH3 Domains"/>
    <property type="match status" value="1"/>
</dbReference>
<proteinExistence type="predicted"/>
<reference evidence="9" key="1">
    <citation type="submission" date="2020-05" db="UniProtKB">
        <authorList>
            <consortium name="EnsemblMetazoa"/>
        </authorList>
    </citation>
    <scope>IDENTIFICATION</scope>
    <source>
        <strain evidence="9">Aabys</strain>
    </source>
</reference>
<dbReference type="STRING" id="7370.A0A1I8MAU2"/>
<evidence type="ECO:0000256" key="2">
    <source>
        <dbReference type="ARBA" id="ARBA00022679"/>
    </source>
</evidence>
<accession>A0A1I8MAU2</accession>
<evidence type="ECO:0000313" key="9">
    <source>
        <dbReference type="EnsemblMetazoa" id="MDOA002984-PA"/>
    </source>
</evidence>
<evidence type="ECO:0000256" key="4">
    <source>
        <dbReference type="ARBA" id="ARBA00022737"/>
    </source>
</evidence>
<sequence>MEIRGWDNESCRSVANVSWTTGSTNVYRLGHKGNVDLKYVVATTGGYYYKDHMPVLGQLDEQQPVVSTVKPIFSVGDRVKVCVDIDVLIKLQQGHGGWNPRMMEHLQKTGTVHRITEKGDISDFNHFYQNGSGEQQMQGEIKEKTTFMYTEWSSVQRYGMMKNMCLYVFSILCASGEIKQHSPDLSV</sequence>
<dbReference type="GO" id="GO:0004842">
    <property type="term" value="F:ubiquitin-protein transferase activity"/>
    <property type="evidence" value="ECO:0007669"/>
    <property type="project" value="InterPro"/>
</dbReference>
<dbReference type="AlphaFoldDB" id="A0A1I8MAU2"/>
<name>A0A1I8MAU2_MUSDO</name>
<evidence type="ECO:0000256" key="6">
    <source>
        <dbReference type="ARBA" id="ARBA00022786"/>
    </source>
</evidence>
<dbReference type="UniPathway" id="UPA00143"/>
<dbReference type="VEuPathDB" id="VectorBase:MDOA002984"/>
<keyword evidence="2" id="KW-0808">Transferase</keyword>
<keyword evidence="4" id="KW-0677">Repeat</keyword>
<gene>
    <name evidence="9" type="primary">101890066</name>
</gene>
<keyword evidence="6" id="KW-0833">Ubl conjugation pathway</keyword>
<dbReference type="GO" id="GO:0008270">
    <property type="term" value="F:zinc ion binding"/>
    <property type="evidence" value="ECO:0007669"/>
    <property type="project" value="UniProtKB-KW"/>
</dbReference>
<dbReference type="VEuPathDB" id="VectorBase:MDOMA2_003127"/>
<keyword evidence="7" id="KW-0862">Zinc</keyword>
<dbReference type="SUPFAM" id="SSF159034">
    <property type="entry name" value="Mib/herc2 domain-like"/>
    <property type="match status" value="1"/>
</dbReference>
<dbReference type="Pfam" id="PF18346">
    <property type="entry name" value="SH3_15"/>
    <property type="match status" value="1"/>
</dbReference>
<feature type="domain" description="MIB/HERC2" evidence="8">
    <location>
        <begin position="1"/>
        <end position="43"/>
    </location>
</feature>
<evidence type="ECO:0000256" key="1">
    <source>
        <dbReference type="ARBA" id="ARBA00004906"/>
    </source>
</evidence>
<keyword evidence="3" id="KW-0479">Metal-binding</keyword>
<dbReference type="InterPro" id="IPR010606">
    <property type="entry name" value="Mib_Herc2"/>
</dbReference>
<dbReference type="eggNOG" id="KOG4582">
    <property type="taxonomic scope" value="Eukaryota"/>
</dbReference>
<dbReference type="GO" id="GO:0016567">
    <property type="term" value="P:protein ubiquitination"/>
    <property type="evidence" value="ECO:0007669"/>
    <property type="project" value="UniProtKB-UniPathway"/>
</dbReference>
<evidence type="ECO:0000256" key="3">
    <source>
        <dbReference type="ARBA" id="ARBA00022723"/>
    </source>
</evidence>
<keyword evidence="5" id="KW-0863">Zinc-finger</keyword>
<evidence type="ECO:0000256" key="7">
    <source>
        <dbReference type="ARBA" id="ARBA00022833"/>
    </source>
</evidence>
<dbReference type="PANTHER" id="PTHR24202">
    <property type="entry name" value="E3 UBIQUITIN-PROTEIN LIGASE MIB2"/>
    <property type="match status" value="1"/>
</dbReference>
<dbReference type="InterPro" id="IPR040847">
    <property type="entry name" value="SH3_15"/>
</dbReference>
<dbReference type="PROSITE" id="PS51416">
    <property type="entry name" value="MIB_HERC2"/>
    <property type="match status" value="1"/>
</dbReference>
<comment type="pathway">
    <text evidence="1">Protein modification; protein ubiquitination.</text>
</comment>
<dbReference type="GO" id="GO:0005737">
    <property type="term" value="C:cytoplasm"/>
    <property type="evidence" value="ECO:0007669"/>
    <property type="project" value="TreeGrafter"/>
</dbReference>
<dbReference type="Pfam" id="PF06701">
    <property type="entry name" value="MIB_HERC2"/>
    <property type="match status" value="1"/>
</dbReference>
<organism evidence="9">
    <name type="scientific">Musca domestica</name>
    <name type="common">House fly</name>
    <dbReference type="NCBI Taxonomy" id="7370"/>
    <lineage>
        <taxon>Eukaryota</taxon>
        <taxon>Metazoa</taxon>
        <taxon>Ecdysozoa</taxon>
        <taxon>Arthropoda</taxon>
        <taxon>Hexapoda</taxon>
        <taxon>Insecta</taxon>
        <taxon>Pterygota</taxon>
        <taxon>Neoptera</taxon>
        <taxon>Endopterygota</taxon>
        <taxon>Diptera</taxon>
        <taxon>Brachycera</taxon>
        <taxon>Muscomorpha</taxon>
        <taxon>Muscoidea</taxon>
        <taxon>Muscidae</taxon>
        <taxon>Musca</taxon>
    </lineage>
</organism>
<evidence type="ECO:0000256" key="5">
    <source>
        <dbReference type="ARBA" id="ARBA00022771"/>
    </source>
</evidence>
<evidence type="ECO:0000259" key="8">
    <source>
        <dbReference type="PROSITE" id="PS51416"/>
    </source>
</evidence>